<name>A0A3N7G8N0_POPTR</name>
<comment type="caution">
    <text evidence="1">The sequence shown here is derived from an EMBL/GenBank/DDBJ whole genome shotgun (WGS) entry which is preliminary data.</text>
</comment>
<accession>A0A3N7G8N0</accession>
<dbReference type="InParanoid" id="A0A3N7G8N0"/>
<sequence length="90" mass="10345">MLLPLHQEMIPISNFRMDDHLLGILQRLVVWLEFSLQLYSYLECKARVPSFTAQRIHPPVYMTKEAIAVVQGQHSNHATSKGYSYSDVGQ</sequence>
<keyword evidence="2" id="KW-1185">Reference proteome</keyword>
<organism evidence="1 2">
    <name type="scientific">Populus trichocarpa</name>
    <name type="common">Western balsam poplar</name>
    <name type="synonym">Populus balsamifera subsp. trichocarpa</name>
    <dbReference type="NCBI Taxonomy" id="3694"/>
    <lineage>
        <taxon>Eukaryota</taxon>
        <taxon>Viridiplantae</taxon>
        <taxon>Streptophyta</taxon>
        <taxon>Embryophyta</taxon>
        <taxon>Tracheophyta</taxon>
        <taxon>Spermatophyta</taxon>
        <taxon>Magnoliopsida</taxon>
        <taxon>eudicotyledons</taxon>
        <taxon>Gunneridae</taxon>
        <taxon>Pentapetalae</taxon>
        <taxon>rosids</taxon>
        <taxon>fabids</taxon>
        <taxon>Malpighiales</taxon>
        <taxon>Salicaceae</taxon>
        <taxon>Saliceae</taxon>
        <taxon>Populus</taxon>
    </lineage>
</organism>
<dbReference type="EMBL" id="CM009307">
    <property type="protein sequence ID" value="RQP02696.2"/>
    <property type="molecule type" value="Genomic_DNA"/>
</dbReference>
<evidence type="ECO:0000313" key="1">
    <source>
        <dbReference type="EMBL" id="RQP02696.2"/>
    </source>
</evidence>
<gene>
    <name evidence="1" type="ORF">POPTR_018G056301v4</name>
</gene>
<proteinExistence type="predicted"/>
<dbReference type="AlphaFoldDB" id="A0A3N7G8N0"/>
<protein>
    <submittedName>
        <fullName evidence="1">Uncharacterized protein</fullName>
    </submittedName>
</protein>
<reference evidence="1 2" key="1">
    <citation type="journal article" date="2006" name="Science">
        <title>The genome of black cottonwood, Populus trichocarpa (Torr. &amp; Gray).</title>
        <authorList>
            <person name="Tuskan G.A."/>
            <person name="Difazio S."/>
            <person name="Jansson S."/>
            <person name="Bohlmann J."/>
            <person name="Grigoriev I."/>
            <person name="Hellsten U."/>
            <person name="Putnam N."/>
            <person name="Ralph S."/>
            <person name="Rombauts S."/>
            <person name="Salamov A."/>
            <person name="Schein J."/>
            <person name="Sterck L."/>
            <person name="Aerts A."/>
            <person name="Bhalerao R.R."/>
            <person name="Bhalerao R.P."/>
            <person name="Blaudez D."/>
            <person name="Boerjan W."/>
            <person name="Brun A."/>
            <person name="Brunner A."/>
            <person name="Busov V."/>
            <person name="Campbell M."/>
            <person name="Carlson J."/>
            <person name="Chalot M."/>
            <person name="Chapman J."/>
            <person name="Chen G.L."/>
            <person name="Cooper D."/>
            <person name="Coutinho P.M."/>
            <person name="Couturier J."/>
            <person name="Covert S."/>
            <person name="Cronk Q."/>
            <person name="Cunningham R."/>
            <person name="Davis J."/>
            <person name="Degroeve S."/>
            <person name="Dejardin A."/>
            <person name="Depamphilis C."/>
            <person name="Detter J."/>
            <person name="Dirks B."/>
            <person name="Dubchak I."/>
            <person name="Duplessis S."/>
            <person name="Ehlting J."/>
            <person name="Ellis B."/>
            <person name="Gendler K."/>
            <person name="Goodstein D."/>
            <person name="Gribskov M."/>
            <person name="Grimwood J."/>
            <person name="Groover A."/>
            <person name="Gunter L."/>
            <person name="Hamberger B."/>
            <person name="Heinze B."/>
            <person name="Helariutta Y."/>
            <person name="Henrissat B."/>
            <person name="Holligan D."/>
            <person name="Holt R."/>
            <person name="Huang W."/>
            <person name="Islam-Faridi N."/>
            <person name="Jones S."/>
            <person name="Jones-Rhoades M."/>
            <person name="Jorgensen R."/>
            <person name="Joshi C."/>
            <person name="Kangasjarvi J."/>
            <person name="Karlsson J."/>
            <person name="Kelleher C."/>
            <person name="Kirkpatrick R."/>
            <person name="Kirst M."/>
            <person name="Kohler A."/>
            <person name="Kalluri U."/>
            <person name="Larimer F."/>
            <person name="Leebens-Mack J."/>
            <person name="Leple J.C."/>
            <person name="Locascio P."/>
            <person name="Lou Y."/>
            <person name="Lucas S."/>
            <person name="Martin F."/>
            <person name="Montanini B."/>
            <person name="Napoli C."/>
            <person name="Nelson D.R."/>
            <person name="Nelson C."/>
            <person name="Nieminen K."/>
            <person name="Nilsson O."/>
            <person name="Pereda V."/>
            <person name="Peter G."/>
            <person name="Philippe R."/>
            <person name="Pilate G."/>
            <person name="Poliakov A."/>
            <person name="Razumovskaya J."/>
            <person name="Richardson P."/>
            <person name="Rinaldi C."/>
            <person name="Ritland K."/>
            <person name="Rouze P."/>
            <person name="Ryaboy D."/>
            <person name="Schmutz J."/>
            <person name="Schrader J."/>
            <person name="Segerman B."/>
            <person name="Shin H."/>
            <person name="Siddiqui A."/>
            <person name="Sterky F."/>
            <person name="Terry A."/>
            <person name="Tsai C.J."/>
            <person name="Uberbacher E."/>
            <person name="Unneberg P."/>
            <person name="Vahala J."/>
            <person name="Wall K."/>
            <person name="Wessler S."/>
            <person name="Yang G."/>
            <person name="Yin T."/>
            <person name="Douglas C."/>
            <person name="Marra M."/>
            <person name="Sandberg G."/>
            <person name="Van de Peer Y."/>
            <person name="Rokhsar D."/>
        </authorList>
    </citation>
    <scope>NUCLEOTIDE SEQUENCE [LARGE SCALE GENOMIC DNA]</scope>
    <source>
        <strain evidence="2">cv. Nisqually</strain>
    </source>
</reference>
<evidence type="ECO:0000313" key="2">
    <source>
        <dbReference type="Proteomes" id="UP000006729"/>
    </source>
</evidence>
<dbReference type="Proteomes" id="UP000006729">
    <property type="component" value="Chromosome 18"/>
</dbReference>